<keyword evidence="2 3" id="KW-0520">NAD</keyword>
<dbReference type="InterPro" id="IPR050134">
    <property type="entry name" value="NAD-dep_sirtuin_deacylases"/>
</dbReference>
<dbReference type="AlphaFoldDB" id="A0A1H5YVZ0"/>
<dbReference type="InterPro" id="IPR026591">
    <property type="entry name" value="Sirtuin_cat_small_dom_sf"/>
</dbReference>
<dbReference type="Pfam" id="PF02146">
    <property type="entry name" value="SIR2"/>
    <property type="match status" value="1"/>
</dbReference>
<name>A0A1H5YVZ0_9SPHI</name>
<dbReference type="EC" id="2.3.1.286" evidence="3"/>
<evidence type="ECO:0000313" key="6">
    <source>
        <dbReference type="EMBL" id="SEG28271.1"/>
    </source>
</evidence>
<dbReference type="InterPro" id="IPR003000">
    <property type="entry name" value="Sirtuin"/>
</dbReference>
<feature type="active site" description="Proton acceptor" evidence="3">
    <location>
        <position position="104"/>
    </location>
</feature>
<evidence type="ECO:0000256" key="1">
    <source>
        <dbReference type="ARBA" id="ARBA00022679"/>
    </source>
</evidence>
<reference evidence="7" key="1">
    <citation type="submission" date="2016-10" db="EMBL/GenBank/DDBJ databases">
        <authorList>
            <person name="Varghese N."/>
            <person name="Submissions S."/>
        </authorList>
    </citation>
    <scope>NUCLEOTIDE SEQUENCE [LARGE SCALE GENOMIC DNA]</scope>
    <source>
        <strain evidence="7">DSM 22361</strain>
    </source>
</reference>
<dbReference type="GO" id="GO:0017136">
    <property type="term" value="F:histone deacetylase activity, NAD-dependent"/>
    <property type="evidence" value="ECO:0007669"/>
    <property type="project" value="TreeGrafter"/>
</dbReference>
<evidence type="ECO:0000256" key="3">
    <source>
        <dbReference type="HAMAP-Rule" id="MF_01121"/>
    </source>
</evidence>
<comment type="catalytic activity">
    <reaction evidence="3">
        <text>N(6)-acetyl-L-lysyl-[protein] + NAD(+) + H2O = 2''-O-acetyl-ADP-D-ribose + nicotinamide + L-lysyl-[protein]</text>
        <dbReference type="Rhea" id="RHEA:43636"/>
        <dbReference type="Rhea" id="RHEA-COMP:9752"/>
        <dbReference type="Rhea" id="RHEA-COMP:10731"/>
        <dbReference type="ChEBI" id="CHEBI:15377"/>
        <dbReference type="ChEBI" id="CHEBI:17154"/>
        <dbReference type="ChEBI" id="CHEBI:29969"/>
        <dbReference type="ChEBI" id="CHEBI:57540"/>
        <dbReference type="ChEBI" id="CHEBI:61930"/>
        <dbReference type="ChEBI" id="CHEBI:83767"/>
        <dbReference type="EC" id="2.3.1.286"/>
    </reaction>
</comment>
<sequence>MKKIVIFTGAGISVESGLPTFRGTDGLWEGHRVEDVATPEAWARDPDLVQEFYNLRRKNCIAAQPNKAHLALAALEKDYDVHIITQNIDDLHERAGSTKVLHLHGEIRKSQSSLDPNLVYAIAGDEIRKGDRCERGSQLRPHVVWFGEAVPNMVPAYKLAQEADVFVTIGTSLQVYPAANLIYETKPDCRLILIDPNADEYRVPPVVTKISEKASVGVDYLADLLAK</sequence>
<feature type="binding site" evidence="3">
    <location>
        <position position="56"/>
    </location>
    <ligand>
        <name>substrate</name>
    </ligand>
</feature>
<dbReference type="PANTHER" id="PTHR11085:SF4">
    <property type="entry name" value="NAD-DEPENDENT PROTEIN DEACYLASE"/>
    <property type="match status" value="1"/>
</dbReference>
<organism evidence="6 7">
    <name type="scientific">Sphingobacterium lactis</name>
    <dbReference type="NCBI Taxonomy" id="797291"/>
    <lineage>
        <taxon>Bacteria</taxon>
        <taxon>Pseudomonadati</taxon>
        <taxon>Bacteroidota</taxon>
        <taxon>Sphingobacteriia</taxon>
        <taxon>Sphingobacteriales</taxon>
        <taxon>Sphingobacteriaceae</taxon>
        <taxon>Sphingobacterium</taxon>
    </lineage>
</organism>
<comment type="function">
    <text evidence="3">NAD-dependent lysine deacetylase and desuccinylase that specifically removes acetyl and succinyl groups on target proteins. Modulates the activities of several proteins which are inactive in their acylated form.</text>
</comment>
<comment type="catalytic activity">
    <reaction evidence="3">
        <text>N(6)-succinyl-L-lysyl-[protein] + NAD(+) + H2O = 2''-O-succinyl-ADP-D-ribose + nicotinamide + L-lysyl-[protein]</text>
        <dbReference type="Rhea" id="RHEA:47668"/>
        <dbReference type="Rhea" id="RHEA-COMP:9752"/>
        <dbReference type="Rhea" id="RHEA-COMP:11877"/>
        <dbReference type="ChEBI" id="CHEBI:15377"/>
        <dbReference type="ChEBI" id="CHEBI:17154"/>
        <dbReference type="ChEBI" id="CHEBI:29969"/>
        <dbReference type="ChEBI" id="CHEBI:57540"/>
        <dbReference type="ChEBI" id="CHEBI:87830"/>
        <dbReference type="ChEBI" id="CHEBI:87832"/>
    </reaction>
</comment>
<dbReference type="GO" id="GO:0036055">
    <property type="term" value="F:protein-succinyllysine desuccinylase activity"/>
    <property type="evidence" value="ECO:0007669"/>
    <property type="project" value="UniProtKB-UniRule"/>
</dbReference>
<comment type="caution">
    <text evidence="3 4">Lacks conserved residue(s) required for the propagation of feature annotation.</text>
</comment>
<comment type="subcellular location">
    <subcellularLocation>
        <location evidence="3">Cytoplasm</location>
    </subcellularLocation>
</comment>
<dbReference type="Gene3D" id="3.30.1600.10">
    <property type="entry name" value="SIR2/SIRT2 'Small Domain"/>
    <property type="match status" value="1"/>
</dbReference>
<evidence type="ECO:0000313" key="7">
    <source>
        <dbReference type="Proteomes" id="UP000236731"/>
    </source>
</evidence>
<evidence type="ECO:0000259" key="5">
    <source>
        <dbReference type="PROSITE" id="PS50305"/>
    </source>
</evidence>
<feature type="binding site" evidence="3">
    <location>
        <position position="214"/>
    </location>
    <ligand>
        <name>NAD(+)</name>
        <dbReference type="ChEBI" id="CHEBI:57540"/>
    </ligand>
</feature>
<dbReference type="PROSITE" id="PS50305">
    <property type="entry name" value="SIRTUIN"/>
    <property type="match status" value="1"/>
</dbReference>
<dbReference type="PANTHER" id="PTHR11085">
    <property type="entry name" value="NAD-DEPENDENT PROTEIN DEACYLASE SIRTUIN-5, MITOCHONDRIAL-RELATED"/>
    <property type="match status" value="1"/>
</dbReference>
<keyword evidence="3" id="KW-0963">Cytoplasm</keyword>
<dbReference type="Proteomes" id="UP000236731">
    <property type="component" value="Unassembled WGS sequence"/>
</dbReference>
<dbReference type="InterPro" id="IPR029035">
    <property type="entry name" value="DHS-like_NAD/FAD-binding_dom"/>
</dbReference>
<dbReference type="InterPro" id="IPR027546">
    <property type="entry name" value="Sirtuin_class_III"/>
</dbReference>
<feature type="binding site" evidence="3">
    <location>
        <begin position="86"/>
        <end position="89"/>
    </location>
    <ligand>
        <name>NAD(+)</name>
        <dbReference type="ChEBI" id="CHEBI:57540"/>
    </ligand>
</feature>
<evidence type="ECO:0000256" key="2">
    <source>
        <dbReference type="ARBA" id="ARBA00023027"/>
    </source>
</evidence>
<dbReference type="EMBL" id="FNUT01000006">
    <property type="protein sequence ID" value="SEG28271.1"/>
    <property type="molecule type" value="Genomic_DNA"/>
</dbReference>
<accession>A0A1H5YVZ0</accession>
<dbReference type="GO" id="GO:0070403">
    <property type="term" value="F:NAD+ binding"/>
    <property type="evidence" value="ECO:0007669"/>
    <property type="project" value="UniProtKB-UniRule"/>
</dbReference>
<feature type="binding site" evidence="3">
    <location>
        <position position="53"/>
    </location>
    <ligand>
        <name>substrate</name>
    </ligand>
</feature>
<dbReference type="CDD" id="cd01412">
    <property type="entry name" value="SIRT5_Af1_CobB"/>
    <property type="match status" value="1"/>
</dbReference>
<comment type="domain">
    <text evidence="3">2 residues (Tyr-53 and Arg-56) present in a large hydrophobic pocket are probably involved in substrate specificity. They are important for desuccinylation activity, but dispensable for deacetylation activity.</text>
</comment>
<dbReference type="Gene3D" id="3.40.50.1220">
    <property type="entry name" value="TPP-binding domain"/>
    <property type="match status" value="1"/>
</dbReference>
<dbReference type="HAMAP" id="MF_01121">
    <property type="entry name" value="Sirtuin_ClassIII"/>
    <property type="match status" value="1"/>
</dbReference>
<keyword evidence="7" id="KW-1185">Reference proteome</keyword>
<keyword evidence="1" id="KW-0808">Transferase</keyword>
<dbReference type="OrthoDB" id="9800582at2"/>
<dbReference type="GO" id="GO:0005737">
    <property type="term" value="C:cytoplasm"/>
    <property type="evidence" value="ECO:0007669"/>
    <property type="project" value="UniProtKB-SubCell"/>
</dbReference>
<proteinExistence type="inferred from homology"/>
<gene>
    <name evidence="3" type="primary">cobB</name>
    <name evidence="6" type="ORF">SAMN05421877_106151</name>
</gene>
<dbReference type="RefSeq" id="WP_103906322.1">
    <property type="nucleotide sequence ID" value="NZ_CP049246.1"/>
</dbReference>
<feature type="domain" description="Deacetylase sirtuin-type" evidence="5">
    <location>
        <begin position="1"/>
        <end position="227"/>
    </location>
</feature>
<dbReference type="InterPro" id="IPR026590">
    <property type="entry name" value="Ssirtuin_cat_dom"/>
</dbReference>
<evidence type="ECO:0000256" key="4">
    <source>
        <dbReference type="PROSITE-ProRule" id="PRU00236"/>
    </source>
</evidence>
<protein>
    <recommendedName>
        <fullName evidence="3">NAD-dependent protein deacylase</fullName>
        <ecNumber evidence="3">2.3.1.286</ecNumber>
    </recommendedName>
    <alternativeName>
        <fullName evidence="3">Regulatory protein SIR2 homolog</fullName>
    </alternativeName>
</protein>
<comment type="similarity">
    <text evidence="3">Belongs to the sirtuin family. Class III subfamily.</text>
</comment>
<feature type="binding site" evidence="3">
    <location>
        <begin position="170"/>
        <end position="172"/>
    </location>
    <ligand>
        <name>NAD(+)</name>
        <dbReference type="ChEBI" id="CHEBI:57540"/>
    </ligand>
</feature>
<dbReference type="GO" id="GO:0036054">
    <property type="term" value="F:protein-malonyllysine demalonylase activity"/>
    <property type="evidence" value="ECO:0007669"/>
    <property type="project" value="InterPro"/>
</dbReference>
<dbReference type="SUPFAM" id="SSF52467">
    <property type="entry name" value="DHS-like NAD/FAD-binding domain"/>
    <property type="match status" value="1"/>
</dbReference>